<accession>A0A699JN78</accession>
<evidence type="ECO:0000256" key="1">
    <source>
        <dbReference type="SAM" id="MobiDB-lite"/>
    </source>
</evidence>
<comment type="caution">
    <text evidence="2">The sequence shown here is derived from an EMBL/GenBank/DDBJ whole genome shotgun (WGS) entry which is preliminary data.</text>
</comment>
<gene>
    <name evidence="2" type="ORF">Tci_615077</name>
</gene>
<organism evidence="2">
    <name type="scientific">Tanacetum cinerariifolium</name>
    <name type="common">Dalmatian daisy</name>
    <name type="synonym">Chrysanthemum cinerariifolium</name>
    <dbReference type="NCBI Taxonomy" id="118510"/>
    <lineage>
        <taxon>Eukaryota</taxon>
        <taxon>Viridiplantae</taxon>
        <taxon>Streptophyta</taxon>
        <taxon>Embryophyta</taxon>
        <taxon>Tracheophyta</taxon>
        <taxon>Spermatophyta</taxon>
        <taxon>Magnoliopsida</taxon>
        <taxon>eudicotyledons</taxon>
        <taxon>Gunneridae</taxon>
        <taxon>Pentapetalae</taxon>
        <taxon>asterids</taxon>
        <taxon>campanulids</taxon>
        <taxon>Asterales</taxon>
        <taxon>Asteraceae</taxon>
        <taxon>Asteroideae</taxon>
        <taxon>Anthemideae</taxon>
        <taxon>Anthemidinae</taxon>
        <taxon>Tanacetum</taxon>
    </lineage>
</organism>
<dbReference type="AlphaFoldDB" id="A0A699JN78"/>
<protein>
    <submittedName>
        <fullName evidence="2">Uncharacterized protein</fullName>
    </submittedName>
</protein>
<evidence type="ECO:0000313" key="2">
    <source>
        <dbReference type="EMBL" id="GFA43105.1"/>
    </source>
</evidence>
<dbReference type="EMBL" id="BKCJ010422771">
    <property type="protein sequence ID" value="GFA43105.1"/>
    <property type="molecule type" value="Genomic_DNA"/>
</dbReference>
<name>A0A699JN78_TANCI</name>
<feature type="non-terminal residue" evidence="2">
    <location>
        <position position="129"/>
    </location>
</feature>
<feature type="region of interest" description="Disordered" evidence="1">
    <location>
        <begin position="110"/>
        <end position="129"/>
    </location>
</feature>
<proteinExistence type="predicted"/>
<reference evidence="2" key="1">
    <citation type="journal article" date="2019" name="Sci. Rep.">
        <title>Draft genome of Tanacetum cinerariifolium, the natural source of mosquito coil.</title>
        <authorList>
            <person name="Yamashiro T."/>
            <person name="Shiraishi A."/>
            <person name="Satake H."/>
            <person name="Nakayama K."/>
        </authorList>
    </citation>
    <scope>NUCLEOTIDE SEQUENCE</scope>
</reference>
<sequence length="129" mass="14027">MSIENSKPLDPIVEEFLILTKMTSSDDVRLDSLKDTKVDVVKGAGSMLRPFCKKFRSGSINSLKFDMGSSDENFVNCSLNKDSDTNGLSPFNNGSFIKVPACPNNDSVLNLDSESPMAIGSDPKDSIEQ</sequence>